<dbReference type="InterPro" id="IPR011042">
    <property type="entry name" value="6-blade_b-propeller_TolB-like"/>
</dbReference>
<dbReference type="Pfam" id="PF25021">
    <property type="entry name" value="TEN_NHL"/>
    <property type="match status" value="5"/>
</dbReference>
<evidence type="ECO:0000256" key="4">
    <source>
        <dbReference type="SAM" id="SignalP"/>
    </source>
</evidence>
<dbReference type="Proteomes" id="UP001580430">
    <property type="component" value="Unassembled WGS sequence"/>
</dbReference>
<dbReference type="CDD" id="cd14953">
    <property type="entry name" value="NHL_like_1"/>
    <property type="match status" value="1"/>
</dbReference>
<comment type="caution">
    <text evidence="6">The sequence shown here is derived from an EMBL/GenBank/DDBJ whole genome shotgun (WGS) entry which is preliminary data.</text>
</comment>
<feature type="repeat" description="NHL" evidence="2">
    <location>
        <begin position="340"/>
        <end position="371"/>
    </location>
</feature>
<dbReference type="RefSeq" id="WP_375521087.1">
    <property type="nucleotide sequence ID" value="NZ_JBHIRY010000016.1"/>
</dbReference>
<feature type="repeat" description="NHL" evidence="2">
    <location>
        <begin position="60"/>
        <end position="91"/>
    </location>
</feature>
<dbReference type="PANTHER" id="PTHR46388">
    <property type="entry name" value="NHL REPEAT-CONTAINING PROTEIN 2"/>
    <property type="match status" value="1"/>
</dbReference>
<organism evidence="6 7">
    <name type="scientific">Paenibacillus medicaginis</name>
    <dbReference type="NCBI Taxonomy" id="1470560"/>
    <lineage>
        <taxon>Bacteria</taxon>
        <taxon>Bacillati</taxon>
        <taxon>Bacillota</taxon>
        <taxon>Bacilli</taxon>
        <taxon>Bacillales</taxon>
        <taxon>Paenibacillaceae</taxon>
        <taxon>Paenibacillus</taxon>
    </lineage>
</organism>
<dbReference type="SUPFAM" id="SSF101898">
    <property type="entry name" value="NHL repeat"/>
    <property type="match status" value="1"/>
</dbReference>
<evidence type="ECO:0000256" key="1">
    <source>
        <dbReference type="ARBA" id="ARBA00022737"/>
    </source>
</evidence>
<dbReference type="Pfam" id="PF01436">
    <property type="entry name" value="NHL"/>
    <property type="match status" value="1"/>
</dbReference>
<dbReference type="EMBL" id="JBHIRY010000016">
    <property type="protein sequence ID" value="MFB5761966.1"/>
    <property type="molecule type" value="Genomic_DNA"/>
</dbReference>
<feature type="repeat" description="NHL" evidence="2">
    <location>
        <begin position="228"/>
        <end position="259"/>
    </location>
</feature>
<feature type="repeat" description="NHL" evidence="2">
    <location>
        <begin position="104"/>
        <end position="147"/>
    </location>
</feature>
<dbReference type="PANTHER" id="PTHR46388:SF2">
    <property type="entry name" value="NHL REPEAT-CONTAINING PROTEIN 2"/>
    <property type="match status" value="1"/>
</dbReference>
<dbReference type="InterPro" id="IPR001119">
    <property type="entry name" value="SLH_dom"/>
</dbReference>
<dbReference type="Pfam" id="PF12733">
    <property type="entry name" value="Cadherin-like"/>
    <property type="match status" value="4"/>
</dbReference>
<feature type="domain" description="SLH" evidence="5">
    <location>
        <begin position="1114"/>
        <end position="1177"/>
    </location>
</feature>
<evidence type="ECO:0000256" key="2">
    <source>
        <dbReference type="PROSITE-ProRule" id="PRU00504"/>
    </source>
</evidence>
<sequence length="1249" mass="126812">MRKKVKQLMACVLIVLLLAAMLPELSGGKAHAASSGAISTAAGNGTSGYSGDGGAATTAQLANPTGVATDSSGNLYIADYANNRVRKVDSSGNISTVAGTGSEGYSGDGRAATTAQLNNPFGVAVDNSGNLYIADFNNNRIRKVDSLGNISTVAGTGSEGYSGDGRAATTAQLAGPTGVAVDNSGNLYIADFMNNRIRKVDSSGNISTVAGTGENGYSGDGGAATTAQLSDPQGVAVDSSGNLYIADRGNNRIRKVDSSGNISTVAGTGEWGYSGDGGAATTAQLYYPFDVAVDSSGNLYIADAINQRIRKVDSLGNISTVAGTGEAGYSGDGGAATTAQLNNPFGVAVDNSGNLYIADFNNNRIRKVGLTSSNVNLSGLTLSSGSLSPAFASDTTSYTASVANSVGSITVTPTVSDSNATVTVNGTEVTSGSASGEISLSVGSSNTITVVVTAQDGTTKQTYTVTVTRASSSKAELSGLTLSSGSLSPVFASDTTSYTASVANSVGSITVTPTVSDSNATVTVNGTEVTSGSASGEISLGVGSSNTITVVVTAQDGTTKQTYTVTVTRMLSSKAELSGLTLSSGSLSPAFASDTTSYTASVANSVGSIMVTPTVSDSNATVTASVYNSSGTYGPISLTSEAAGVSLPLDVGVNTIQVVVTAQDGTTNTYTVTVTRVLSSKAELSGLTLSSGSLSPAFAAGTTSYTASVGNRVSSITVTPTVSYSNATVTEAVYDSAHATVTASVYNSAGTLVMGPIALTSGAASDSLPLSVGINTIKVVVTAQDGTMQTYTVTVTRSSGTGSSSSGSSSTGSPSTNSGGAASNNSTGFSVIVNGKKYDQIATGTTTHEDGKTVLAATVDTAKLMEQLAKEGDKPVIIIPVASVSADKVTVVLTGDAIKAMENRQAVLEVQTANGNYKLPAAEIAIARLSEQLGGQVKLPDIVVHVDIAKSDAAKNKLAESAAEKGKFSIVVPPVDFTVTASYNGKTADVDKFNAYVEREIPLPDGIDPNKITTATVLAADGTVFHVPTFSAVHDGKYYAVVNSLTNSTYTLIWHPMTFADTEGHWSKEAVSDMASRLIVNGVDETHYNPDAAITRAEFAAIIVRALGLADNGKTSAYGDVKSGDWYVGAVAKAQEYGIIEGYEDGTFRPAKTITREEAMVMIARAMKWTGLDTNVNSTDAVSAIAAFADGAAVDAWAKQSVAVAVKSGLVQGRDAGLKPTSDITRAETAAIVQRMLEKAKLIDDRDYK</sequence>
<feature type="domain" description="SLH" evidence="5">
    <location>
        <begin position="1054"/>
        <end position="1113"/>
    </location>
</feature>
<feature type="region of interest" description="Disordered" evidence="3">
    <location>
        <begin position="796"/>
        <end position="823"/>
    </location>
</feature>
<dbReference type="Pfam" id="PF00395">
    <property type="entry name" value="SLH"/>
    <property type="match status" value="3"/>
</dbReference>
<feature type="chain" id="PRO_5046751112" evidence="4">
    <location>
        <begin position="33"/>
        <end position="1249"/>
    </location>
</feature>
<feature type="repeat" description="NHL" evidence="2">
    <location>
        <begin position="160"/>
        <end position="203"/>
    </location>
</feature>
<name>A0ABV5C3F3_9BACL</name>
<dbReference type="InterPro" id="IPR056822">
    <property type="entry name" value="TEN_NHL"/>
</dbReference>
<keyword evidence="7" id="KW-1185">Reference proteome</keyword>
<feature type="repeat" description="NHL" evidence="2">
    <location>
        <begin position="284"/>
        <end position="315"/>
    </location>
</feature>
<keyword evidence="4" id="KW-0732">Signal</keyword>
<feature type="signal peptide" evidence="4">
    <location>
        <begin position="1"/>
        <end position="32"/>
    </location>
</feature>
<gene>
    <name evidence="6" type="ORF">ACE5LO_16380</name>
</gene>
<proteinExistence type="predicted"/>
<protein>
    <submittedName>
        <fullName evidence="6">Cadherin-like beta sandwich domain-containing protein</fullName>
    </submittedName>
</protein>
<dbReference type="InterPro" id="IPR025883">
    <property type="entry name" value="Cadherin-like_domain"/>
</dbReference>
<evidence type="ECO:0000313" key="6">
    <source>
        <dbReference type="EMBL" id="MFB5761966.1"/>
    </source>
</evidence>
<feature type="domain" description="SLH" evidence="5">
    <location>
        <begin position="1185"/>
        <end position="1247"/>
    </location>
</feature>
<keyword evidence="1" id="KW-0677">Repeat</keyword>
<feature type="compositionally biased region" description="Low complexity" evidence="3">
    <location>
        <begin position="798"/>
        <end position="823"/>
    </location>
</feature>
<dbReference type="PROSITE" id="PS51272">
    <property type="entry name" value="SLH"/>
    <property type="match status" value="3"/>
</dbReference>
<dbReference type="InterPro" id="IPR001258">
    <property type="entry name" value="NHL_repeat"/>
</dbReference>
<reference evidence="6 7" key="1">
    <citation type="submission" date="2024-09" db="EMBL/GenBank/DDBJ databases">
        <title>Paenibacillus zeirhizospherea sp. nov., isolated from surface of the maize (Zea mays) roots in a horticulture field, Hungary.</title>
        <authorList>
            <person name="Marton D."/>
            <person name="Farkas M."/>
            <person name="Bedics A."/>
            <person name="Toth E."/>
            <person name="Tancsics A."/>
            <person name="Boka K."/>
            <person name="Marati G."/>
            <person name="Kriszt B."/>
            <person name="Cserhati M."/>
        </authorList>
    </citation>
    <scope>NUCLEOTIDE SEQUENCE [LARGE SCALE GENOMIC DNA]</scope>
    <source>
        <strain evidence="6 7">JCM 18446</strain>
    </source>
</reference>
<evidence type="ECO:0000256" key="3">
    <source>
        <dbReference type="SAM" id="MobiDB-lite"/>
    </source>
</evidence>
<dbReference type="Gene3D" id="2.120.10.30">
    <property type="entry name" value="TolB, C-terminal domain"/>
    <property type="match status" value="3"/>
</dbReference>
<dbReference type="PROSITE" id="PS51125">
    <property type="entry name" value="NHL"/>
    <property type="match status" value="6"/>
</dbReference>
<evidence type="ECO:0000313" key="7">
    <source>
        <dbReference type="Proteomes" id="UP001580430"/>
    </source>
</evidence>
<evidence type="ECO:0000259" key="5">
    <source>
        <dbReference type="PROSITE" id="PS51272"/>
    </source>
</evidence>
<accession>A0ABV5C3F3</accession>